<sequence>MEKYVSFSEILKSSDQMSEVEKITLIDNNNEDEQIEQKLFQVLGIKDTDKAYVAHIGFGIHRPKILLKEFNFQGYNCKIVSYVLNNKDIEESNKSKNLKMIGLLFTKNNIVKAAVSIEFKTSNDIINSISDNTIKKELDGEYIVYFRKNENDEGMVLHVFETYPGNNNMVEKLIKFLTHEQILSMYD</sequence>
<evidence type="ECO:0000313" key="1">
    <source>
        <dbReference type="EMBL" id="ARF09137.1"/>
    </source>
</evidence>
<proteinExistence type="predicted"/>
<name>A0A1V0SBP0_9VIRU</name>
<reference evidence="1" key="1">
    <citation type="journal article" date="2017" name="Science">
        <title>Giant viruses with an expanded complement of translation system components.</title>
        <authorList>
            <person name="Schulz F."/>
            <person name="Yutin N."/>
            <person name="Ivanova N.N."/>
            <person name="Ortega D.R."/>
            <person name="Lee T.K."/>
            <person name="Vierheilig J."/>
            <person name="Daims H."/>
            <person name="Horn M."/>
            <person name="Wagner M."/>
            <person name="Jensen G.J."/>
            <person name="Kyrpides N.C."/>
            <person name="Koonin E.V."/>
            <person name="Woyke T."/>
        </authorList>
    </citation>
    <scope>NUCLEOTIDE SEQUENCE</scope>
    <source>
        <strain evidence="1">CTV1</strain>
    </source>
</reference>
<dbReference type="EMBL" id="KY684084">
    <property type="protein sequence ID" value="ARF09137.1"/>
    <property type="molecule type" value="Genomic_DNA"/>
</dbReference>
<gene>
    <name evidence="1" type="ORF">Catovirus_2_86</name>
</gene>
<accession>A0A1V0SBP0</accession>
<organism evidence="1">
    <name type="scientific">Catovirus CTV1</name>
    <dbReference type="NCBI Taxonomy" id="1977631"/>
    <lineage>
        <taxon>Viruses</taxon>
        <taxon>Varidnaviria</taxon>
        <taxon>Bamfordvirae</taxon>
        <taxon>Nucleocytoviricota</taxon>
        <taxon>Megaviricetes</taxon>
        <taxon>Imitervirales</taxon>
        <taxon>Mimiviridae</taxon>
        <taxon>Klosneuvirinae</taxon>
        <taxon>Catovirus</taxon>
    </lineage>
</organism>
<protein>
    <submittedName>
        <fullName evidence="1">Uncharacterized protein</fullName>
    </submittedName>
</protein>